<gene>
    <name evidence="1" type="primary">recB_3</name>
    <name evidence="1" type="ORF">NCTC10638_02104</name>
</gene>
<dbReference type="SUPFAM" id="SSF52540">
    <property type="entry name" value="P-loop containing nucleoside triphosphate hydrolases"/>
    <property type="match status" value="1"/>
</dbReference>
<organism evidence="1 2">
    <name type="scientific">Mannheimia haemolytica</name>
    <name type="common">Pasteurella haemolytica</name>
    <dbReference type="NCBI Taxonomy" id="75985"/>
    <lineage>
        <taxon>Bacteria</taxon>
        <taxon>Pseudomonadati</taxon>
        <taxon>Pseudomonadota</taxon>
        <taxon>Gammaproteobacteria</taxon>
        <taxon>Pasteurellales</taxon>
        <taxon>Pasteurellaceae</taxon>
        <taxon>Mannheimia</taxon>
    </lineage>
</organism>
<sequence length="69" mass="7784">MAKRNIKSVYLAESASVFGSEIATELCWLLQAALNPYHYKALLSALGSTLWGLTAAEIHRYKENEQLWI</sequence>
<proteinExistence type="predicted"/>
<reference evidence="1 2" key="1">
    <citation type="submission" date="2018-06" db="EMBL/GenBank/DDBJ databases">
        <authorList>
            <consortium name="Pathogen Informatics"/>
            <person name="Doyle S."/>
        </authorList>
    </citation>
    <scope>NUCLEOTIDE SEQUENCE [LARGE SCALE GENOMIC DNA]</scope>
    <source>
        <strain evidence="1 2">NCTC10638</strain>
    </source>
</reference>
<accession>A0A378MZ11</accession>
<dbReference type="AlphaFoldDB" id="A0A378MZ11"/>
<dbReference type="EMBL" id="UGPN01000002">
    <property type="protein sequence ID" value="STY60897.1"/>
    <property type="molecule type" value="Genomic_DNA"/>
</dbReference>
<dbReference type="Proteomes" id="UP000254802">
    <property type="component" value="Unassembled WGS sequence"/>
</dbReference>
<dbReference type="Gene3D" id="1.10.486.10">
    <property type="entry name" value="PCRA, domain 4"/>
    <property type="match status" value="1"/>
</dbReference>
<name>A0A378MZ11_MANHA</name>
<dbReference type="GO" id="GO:0008854">
    <property type="term" value="F:exodeoxyribonuclease V activity"/>
    <property type="evidence" value="ECO:0007669"/>
    <property type="project" value="UniProtKB-EC"/>
</dbReference>
<dbReference type="EC" id="3.1.11.5" evidence="1"/>
<keyword evidence="1" id="KW-0378">Hydrolase</keyword>
<protein>
    <submittedName>
        <fullName evidence="1">Exodeoxyribonuclease V beta chain</fullName>
        <ecNumber evidence="1">3.1.11.5</ecNumber>
    </submittedName>
</protein>
<dbReference type="Gene3D" id="3.40.50.300">
    <property type="entry name" value="P-loop containing nucleotide triphosphate hydrolases"/>
    <property type="match status" value="1"/>
</dbReference>
<evidence type="ECO:0000313" key="2">
    <source>
        <dbReference type="Proteomes" id="UP000254802"/>
    </source>
</evidence>
<dbReference type="InterPro" id="IPR027417">
    <property type="entry name" value="P-loop_NTPase"/>
</dbReference>
<evidence type="ECO:0000313" key="1">
    <source>
        <dbReference type="EMBL" id="STY60897.1"/>
    </source>
</evidence>